<name>E0VCF1_PEDHC</name>
<feature type="compositionally biased region" description="Low complexity" evidence="1">
    <location>
        <begin position="233"/>
        <end position="249"/>
    </location>
</feature>
<feature type="compositionally biased region" description="Polar residues" evidence="1">
    <location>
        <begin position="334"/>
        <end position="343"/>
    </location>
</feature>
<feature type="region of interest" description="Disordered" evidence="1">
    <location>
        <begin position="677"/>
        <end position="726"/>
    </location>
</feature>
<feature type="region of interest" description="Disordered" evidence="1">
    <location>
        <begin position="158"/>
        <end position="177"/>
    </location>
</feature>
<feature type="region of interest" description="Disordered" evidence="1">
    <location>
        <begin position="192"/>
        <end position="262"/>
    </location>
</feature>
<dbReference type="CTD" id="8231541"/>
<dbReference type="EMBL" id="DS235053">
    <property type="protein sequence ID" value="EEB11057.1"/>
    <property type="molecule type" value="Genomic_DNA"/>
</dbReference>
<feature type="compositionally biased region" description="Low complexity" evidence="1">
    <location>
        <begin position="200"/>
        <end position="214"/>
    </location>
</feature>
<feature type="compositionally biased region" description="Acidic residues" evidence="1">
    <location>
        <begin position="1113"/>
        <end position="1128"/>
    </location>
</feature>
<organism>
    <name type="scientific">Pediculus humanus subsp. corporis</name>
    <name type="common">Body louse</name>
    <dbReference type="NCBI Taxonomy" id="121224"/>
    <lineage>
        <taxon>Eukaryota</taxon>
        <taxon>Metazoa</taxon>
        <taxon>Ecdysozoa</taxon>
        <taxon>Arthropoda</taxon>
        <taxon>Hexapoda</taxon>
        <taxon>Insecta</taxon>
        <taxon>Pterygota</taxon>
        <taxon>Neoptera</taxon>
        <taxon>Paraneoptera</taxon>
        <taxon>Psocodea</taxon>
        <taxon>Troctomorpha</taxon>
        <taxon>Phthiraptera</taxon>
        <taxon>Anoplura</taxon>
        <taxon>Pediculidae</taxon>
        <taxon>Pediculus</taxon>
    </lineage>
</organism>
<proteinExistence type="predicted"/>
<dbReference type="HOGENOM" id="CLU_001677_0_0_1"/>
<dbReference type="KEGG" id="phu:Phum_PHUM086690"/>
<keyword evidence="5" id="KW-1185">Reference proteome</keyword>
<dbReference type="Proteomes" id="UP000009046">
    <property type="component" value="Unassembled WGS sequence"/>
</dbReference>
<feature type="compositionally biased region" description="Low complexity" evidence="1">
    <location>
        <begin position="515"/>
        <end position="530"/>
    </location>
</feature>
<dbReference type="VEuPathDB" id="VectorBase:PHUM086690"/>
<feature type="compositionally biased region" description="Polar residues" evidence="1">
    <location>
        <begin position="985"/>
        <end position="996"/>
    </location>
</feature>
<dbReference type="EnsemblMetazoa" id="PHUM086690-RA">
    <property type="protein sequence ID" value="PHUM086690-PA"/>
    <property type="gene ID" value="PHUM086690"/>
</dbReference>
<feature type="compositionally biased region" description="Low complexity" evidence="1">
    <location>
        <begin position="712"/>
        <end position="726"/>
    </location>
</feature>
<accession>E0VCF1</accession>
<evidence type="ECO:0000313" key="3">
    <source>
        <dbReference type="EMBL" id="EEB11057.1"/>
    </source>
</evidence>
<gene>
    <name evidence="4" type="primary">8231541</name>
    <name evidence="3" type="ORF">Phum_PHUM086690</name>
</gene>
<dbReference type="OrthoDB" id="21499at2759"/>
<feature type="compositionally biased region" description="Polar residues" evidence="1">
    <location>
        <begin position="216"/>
        <end position="232"/>
    </location>
</feature>
<evidence type="ECO:0000313" key="5">
    <source>
        <dbReference type="Proteomes" id="UP000009046"/>
    </source>
</evidence>
<feature type="compositionally biased region" description="Polar residues" evidence="1">
    <location>
        <begin position="353"/>
        <end position="403"/>
    </location>
</feature>
<feature type="compositionally biased region" description="Polar residues" evidence="1">
    <location>
        <begin position="694"/>
        <end position="703"/>
    </location>
</feature>
<feature type="domain" description="DUF4211" evidence="2">
    <location>
        <begin position="1326"/>
        <end position="1453"/>
    </location>
</feature>
<dbReference type="Pfam" id="PF13926">
    <property type="entry name" value="DUF4211"/>
    <property type="match status" value="1"/>
</dbReference>
<dbReference type="eggNOG" id="KOG4805">
    <property type="taxonomic scope" value="Eukaryota"/>
</dbReference>
<dbReference type="GeneID" id="8231541"/>
<dbReference type="RefSeq" id="XP_002423795.1">
    <property type="nucleotide sequence ID" value="XM_002423750.1"/>
</dbReference>
<feature type="region of interest" description="Disordered" evidence="1">
    <location>
        <begin position="334"/>
        <end position="423"/>
    </location>
</feature>
<reference evidence="3" key="1">
    <citation type="submission" date="2007-04" db="EMBL/GenBank/DDBJ databases">
        <title>Annotation of Pediculus humanus corporis strain USDA.</title>
        <authorList>
            <person name="Kirkness E."/>
            <person name="Hannick L."/>
            <person name="Hass B."/>
            <person name="Bruggner R."/>
            <person name="Lawson D."/>
            <person name="Bidwell S."/>
            <person name="Joardar V."/>
            <person name="Caler E."/>
            <person name="Walenz B."/>
            <person name="Inman J."/>
            <person name="Schobel S."/>
            <person name="Galinsky K."/>
            <person name="Amedeo P."/>
            <person name="Strausberg R."/>
        </authorList>
    </citation>
    <scope>NUCLEOTIDE SEQUENCE</scope>
    <source>
        <strain evidence="3">USDA</strain>
    </source>
</reference>
<dbReference type="OMA" id="QPYNGTT"/>
<evidence type="ECO:0000256" key="1">
    <source>
        <dbReference type="SAM" id="MobiDB-lite"/>
    </source>
</evidence>
<feature type="compositionally biased region" description="Polar residues" evidence="1">
    <location>
        <begin position="1182"/>
        <end position="1197"/>
    </location>
</feature>
<dbReference type="PANTHER" id="PTHR14689">
    <property type="entry name" value="PHORBOL-ESTER_DAG-TYPE DOMAIN-CONTAINING PROTEIN"/>
    <property type="match status" value="1"/>
</dbReference>
<feature type="compositionally biased region" description="Basic and acidic residues" evidence="1">
    <location>
        <begin position="1099"/>
        <end position="1112"/>
    </location>
</feature>
<reference evidence="4" key="3">
    <citation type="submission" date="2020-05" db="UniProtKB">
        <authorList>
            <consortium name="EnsemblMetazoa"/>
        </authorList>
    </citation>
    <scope>IDENTIFICATION</scope>
    <source>
        <strain evidence="4">USDA</strain>
    </source>
</reference>
<dbReference type="EMBL" id="AAZO01001035">
    <property type="status" value="NOT_ANNOTATED_CDS"/>
    <property type="molecule type" value="Genomic_DNA"/>
</dbReference>
<dbReference type="InParanoid" id="E0VCF1"/>
<feature type="region of interest" description="Disordered" evidence="1">
    <location>
        <begin position="465"/>
        <end position="612"/>
    </location>
</feature>
<reference evidence="3" key="2">
    <citation type="submission" date="2007-04" db="EMBL/GenBank/DDBJ databases">
        <title>The genome of the human body louse.</title>
        <authorList>
            <consortium name="The Human Body Louse Genome Consortium"/>
            <person name="Kirkness E."/>
            <person name="Walenz B."/>
            <person name="Hass B."/>
            <person name="Bruggner R."/>
            <person name="Strausberg R."/>
        </authorList>
    </citation>
    <scope>NUCLEOTIDE SEQUENCE</scope>
    <source>
        <strain evidence="3">USDA</strain>
    </source>
</reference>
<dbReference type="InterPro" id="IPR025451">
    <property type="entry name" value="DUF4211"/>
</dbReference>
<feature type="compositionally biased region" description="Polar residues" evidence="1">
    <location>
        <begin position="531"/>
        <end position="612"/>
    </location>
</feature>
<feature type="compositionally biased region" description="Basic and acidic residues" evidence="1">
    <location>
        <begin position="999"/>
        <end position="1015"/>
    </location>
</feature>
<dbReference type="GO" id="GO:0005634">
    <property type="term" value="C:nucleus"/>
    <property type="evidence" value="ECO:0007669"/>
    <property type="project" value="TreeGrafter"/>
</dbReference>
<evidence type="ECO:0000259" key="2">
    <source>
        <dbReference type="Pfam" id="PF13926"/>
    </source>
</evidence>
<feature type="compositionally biased region" description="Low complexity" evidence="1">
    <location>
        <begin position="470"/>
        <end position="484"/>
    </location>
</feature>
<protein>
    <recommendedName>
        <fullName evidence="2">DUF4211 domain-containing protein</fullName>
    </recommendedName>
</protein>
<sequence>MDPAVPWSAYAAAASYNRLANATGTFQTSSSEFQNTSLAGHQSGTQAHTTTNQLLLQAAAHTTATLAGQLGQSTTFNPGGFLSPPTVGYDAVFSPLFHHANPKPAHYSSALNVSQHRPALATTVASKQNAVEPEISNLRENYSQVHHQNINSTNSGSYFEHQNSGSTNTWSHQSNNQLPSPFGILPHETVVVSSPGPSKSTSTFENTFNSTHFTPQALNPINPQLASTNAEYSKTASNTSNSSNNYSNDNNKKTNRSQSPLVTSIKPVVSSASTIIPSGSPSFFQHQATSTTFSDTGTYQKPLDTYSSSKNYGTSSNVPNAITNSQSCIVSSASSNQSTIQNKSEYRIPQPPSRTSAAYLNQNSRPNQNATEKSTPGRGVNQNFVPPASKTSAPQHSIQTKAQTKIYPELANQTNDRRSNTEVLEPNQSAPISFAISYPSNKNVQRTGNSQYIVNQNYRYGENEFHNRKTGSADSAYSSGSSTGPECNVAVPRRPSPLQAHSQASPLNHVPSPAYPMYNSPMASMPSPSNVECQNSSFKNSQVTPTSPLDVTVSRTPSNQQNVAYPSVITRTENAGNTNNSSRNPSSQLWESDAAQRQNRSQKFPNSTTNYNGIEANQVNVTPQRSNPSNNAGLPVTERQQAFFDPSSQNIPLQDLSSCRGDPMSIVKNLQQNCNSVSTPTAAETHVKSEEQTRITSSKTTNQKNRRKSNEKNTNSSSTNTGGANLNDLAGAAMAEYLTGRVPPPAHHNTQSQQQQNGAYFDFERWNIPPPPPKMFTGSAGAFASHGTNFVGSPAHQHQSIMVPHPHHPPPTIPYFPAFHIPAGHHPHHQEFHGGVEITTVPFSENSQNQNQNFQQSVVKDNNPKVIVPDIEEELEYLSQTAHAQVVLASQQNPNVSLQLPPPIKMPEKRYNDPNSGFMASYLKFLQGERDTSPPPPSRGGRKTTWTRTKLYAPELKTTSVASVTVTKPVGSAVGVSASTVTNTIVSPMGSKTNPSVECVKKGNEKSYNPDDDPRFYPLPKSTSKRKLNDSDSSDEDSKIRKNFSQSLHMMETGKGMVKKNKSSSKGVSKKKGEAGTITVSDPLFLPPRRETSKRRAKEKTTMKNFLEKQGQDDEMEADDPDFVDSDSDPVWVPGAKGDSDDDMKSRKKKSRSLVGKSLSTSLSKKKQDNNSSDEDARISKKNYSYTKSVQSASKNKNNVKTTTHLEQFSHNVSTKISEPHLGIPATAGEQTQDSMEMQVNKTGEFVVMKSDLHEDYPPIWRIDGKTLLQKYEPFDENGKTLYRNISTYSGWTAQNRHIYVTVPVRFRVQSRLETIVELMREEMNPNEDPELMERVMKDLEKYQDSFEVYIQTLISQALDSNFLTEILQEQDEYFLNNVKAIDEVTEDHCRRLLNVTKWKPNLIISAKTWPCLNVIQDLPKDQIGNTLCYACEKSKVSMRIQMYGQPYNSTTLEGCQPDPKALFEKDFFLCHSCGWRVSLCNKAAHQKYLMYIECAKRVTDKRASDPNKDTTCILNELLADETWLNQVKKIEHLSCESNKHLLQNAVASAGIS</sequence>
<dbReference type="FunCoup" id="E0VCF1">
    <property type="interactions" value="360"/>
</dbReference>
<dbReference type="PANTHER" id="PTHR14689:SF0">
    <property type="entry name" value="COILED-COIL DOMAIN-CONTAINING PROTEIN 82"/>
    <property type="match status" value="1"/>
</dbReference>
<evidence type="ECO:0000313" key="4">
    <source>
        <dbReference type="EnsemblMetazoa" id="PHUM086690-PA"/>
    </source>
</evidence>
<feature type="region of interest" description="Disordered" evidence="1">
    <location>
        <begin position="985"/>
        <end position="1197"/>
    </location>
</feature>
<feature type="compositionally biased region" description="Low complexity" evidence="1">
    <location>
        <begin position="1153"/>
        <end position="1163"/>
    </location>
</feature>